<reference evidence="1" key="1">
    <citation type="submission" date="2023-03" db="EMBL/GenBank/DDBJ databases">
        <title>Massive genome expansion in bonnet fungi (Mycena s.s.) driven by repeated elements and novel gene families across ecological guilds.</title>
        <authorList>
            <consortium name="Lawrence Berkeley National Laboratory"/>
            <person name="Harder C.B."/>
            <person name="Miyauchi S."/>
            <person name="Viragh M."/>
            <person name="Kuo A."/>
            <person name="Thoen E."/>
            <person name="Andreopoulos B."/>
            <person name="Lu D."/>
            <person name="Skrede I."/>
            <person name="Drula E."/>
            <person name="Henrissat B."/>
            <person name="Morin E."/>
            <person name="Kohler A."/>
            <person name="Barry K."/>
            <person name="LaButti K."/>
            <person name="Morin E."/>
            <person name="Salamov A."/>
            <person name="Lipzen A."/>
            <person name="Mereny Z."/>
            <person name="Hegedus B."/>
            <person name="Baldrian P."/>
            <person name="Stursova M."/>
            <person name="Weitz H."/>
            <person name="Taylor A."/>
            <person name="Grigoriev I.V."/>
            <person name="Nagy L.G."/>
            <person name="Martin F."/>
            <person name="Kauserud H."/>
        </authorList>
    </citation>
    <scope>NUCLEOTIDE SEQUENCE</scope>
    <source>
        <strain evidence="1">CBHHK067</strain>
    </source>
</reference>
<sequence length="357" mass="39508">EWDGWPDGDFSGIFSLEFAETHDNLGVHWACAPLGGSSGGSAQAETWPEGKITRRRCQGIIECGNRTCRIIIRPQTRPAGIQKQLSVRCSCGGELTHHTCDVTSVLHTFKHGIHYHNGVGRPGVHGPGESVADITPLLYNTERIKYERRKILQGSGGNGNTNFMAQFSKFEQDHPEFIRDSQFGKVAVIVMQTPFMASKLVKATIEMEAVNGIVSDAAHGVWRDKNSLLIVSSTFEPDGLKCWVPGLMSYANGGTAEHYRIHFFNLFLGIAEECASRELEVTDALFANVVDFSTAERNGFILAYVDFWLQHASNARSIDELCDAAPKLLKGCEQHFRNQITRVKKISGVVDPSKRDI</sequence>
<dbReference type="Proteomes" id="UP001221757">
    <property type="component" value="Unassembled WGS sequence"/>
</dbReference>
<accession>A0AAD7GRH5</accession>
<protein>
    <submittedName>
        <fullName evidence="1">Uncharacterized protein</fullName>
    </submittedName>
</protein>
<evidence type="ECO:0000313" key="1">
    <source>
        <dbReference type="EMBL" id="KAJ7703657.1"/>
    </source>
</evidence>
<keyword evidence="2" id="KW-1185">Reference proteome</keyword>
<feature type="non-terminal residue" evidence="1">
    <location>
        <position position="1"/>
    </location>
</feature>
<proteinExistence type="predicted"/>
<organism evidence="1 2">
    <name type="scientific">Mycena rosella</name>
    <name type="common">Pink bonnet</name>
    <name type="synonym">Agaricus rosellus</name>
    <dbReference type="NCBI Taxonomy" id="1033263"/>
    <lineage>
        <taxon>Eukaryota</taxon>
        <taxon>Fungi</taxon>
        <taxon>Dikarya</taxon>
        <taxon>Basidiomycota</taxon>
        <taxon>Agaricomycotina</taxon>
        <taxon>Agaricomycetes</taxon>
        <taxon>Agaricomycetidae</taxon>
        <taxon>Agaricales</taxon>
        <taxon>Marasmiineae</taxon>
        <taxon>Mycenaceae</taxon>
        <taxon>Mycena</taxon>
    </lineage>
</organism>
<feature type="non-terminal residue" evidence="1">
    <location>
        <position position="357"/>
    </location>
</feature>
<dbReference type="EMBL" id="JARKIE010000012">
    <property type="protein sequence ID" value="KAJ7703657.1"/>
    <property type="molecule type" value="Genomic_DNA"/>
</dbReference>
<comment type="caution">
    <text evidence="1">The sequence shown here is derived from an EMBL/GenBank/DDBJ whole genome shotgun (WGS) entry which is preliminary data.</text>
</comment>
<evidence type="ECO:0000313" key="2">
    <source>
        <dbReference type="Proteomes" id="UP001221757"/>
    </source>
</evidence>
<dbReference type="AlphaFoldDB" id="A0AAD7GRH5"/>
<gene>
    <name evidence="1" type="ORF">B0H17DRAFT_872502</name>
</gene>
<name>A0AAD7GRH5_MYCRO</name>